<name>A0ABR3ZZD8_9LECA</name>
<evidence type="ECO:0000313" key="3">
    <source>
        <dbReference type="Proteomes" id="UP001590950"/>
    </source>
</evidence>
<dbReference type="Proteomes" id="UP001590950">
    <property type="component" value="Unassembled WGS sequence"/>
</dbReference>
<feature type="compositionally biased region" description="Polar residues" evidence="1">
    <location>
        <begin position="126"/>
        <end position="143"/>
    </location>
</feature>
<reference evidence="2 3" key="1">
    <citation type="submission" date="2024-09" db="EMBL/GenBank/DDBJ databases">
        <title>Rethinking Asexuality: The Enigmatic Case of Functional Sexual Genes in Lepraria (Stereocaulaceae).</title>
        <authorList>
            <person name="Doellman M."/>
            <person name="Sun Y."/>
            <person name="Barcenas-Pena A."/>
            <person name="Lumbsch H.T."/>
            <person name="Grewe F."/>
        </authorList>
    </citation>
    <scope>NUCLEOTIDE SEQUENCE [LARGE SCALE GENOMIC DNA]</scope>
    <source>
        <strain evidence="2 3">Mercado 3170</strain>
    </source>
</reference>
<accession>A0ABR3ZZD8</accession>
<sequence>MGNREDGTGEAHDIAGIANLRSNSCLGVEFKYEYLESDYRRKIDLDCLPEYTLRKLLANNDFSDVILGLDDLGPMSNYVKSWSADGTVGTTDSGNPLDSALSKSEDDVSCVKSEEGQNGFKAGNLPQFQGSYLDTNEGSTFSPKPNGAPESVLQEAEEDQQNQGRRHQTILQQHQRVRQQQKSVKQAPIATTKLIKKVHLPINVHGSTYATSPDSGSRENIMAKSVSDQLNLTIDDTAEHQKEFRMANGKIVKALGRASVDCSFVKEPHSQQQCWFYVLQTLITPIIMGMAFLNATKTLTKYRHRLQSSMVPRTGPLQLYAVNNPVQRIRCHADSKAVLANADTGSEVDLISLAYAKRRGFNVKKVELGDNRIQFADGSEAYLAGKVSISILLRGKTGRAMFCGDSHREFQRTFYVLEGLTSDMILGEEILDDTNAFETYNTALALEKSGDTLSHLDTIVWLRTPERLVRNLLAGNGTAAPEPLSGESLDDQAEARPGGLIEAAKTRIDQWLHRQRQLADAEIGANSSDESRTSFEARMDARDARELHRREVANANIAALPEGLKSAEMLVEAEKVADYEVDKLRLLQARAPARQGTVDGRLAGSPAQVTSTNSPVAVGPSSP</sequence>
<keyword evidence="3" id="KW-1185">Reference proteome</keyword>
<protein>
    <submittedName>
        <fullName evidence="2">Uncharacterized protein</fullName>
    </submittedName>
</protein>
<organism evidence="2 3">
    <name type="scientific">Stereocaulon virgatum</name>
    <dbReference type="NCBI Taxonomy" id="373712"/>
    <lineage>
        <taxon>Eukaryota</taxon>
        <taxon>Fungi</taxon>
        <taxon>Dikarya</taxon>
        <taxon>Ascomycota</taxon>
        <taxon>Pezizomycotina</taxon>
        <taxon>Lecanoromycetes</taxon>
        <taxon>OSLEUM clade</taxon>
        <taxon>Lecanoromycetidae</taxon>
        <taxon>Lecanorales</taxon>
        <taxon>Lecanorineae</taxon>
        <taxon>Stereocaulaceae</taxon>
        <taxon>Stereocaulon</taxon>
    </lineage>
</organism>
<dbReference type="InterPro" id="IPR021109">
    <property type="entry name" value="Peptidase_aspartic_dom_sf"/>
</dbReference>
<comment type="caution">
    <text evidence="2">The sequence shown here is derived from an EMBL/GenBank/DDBJ whole genome shotgun (WGS) entry which is preliminary data.</text>
</comment>
<dbReference type="Gene3D" id="2.40.70.10">
    <property type="entry name" value="Acid Proteases"/>
    <property type="match status" value="2"/>
</dbReference>
<evidence type="ECO:0000256" key="1">
    <source>
        <dbReference type="SAM" id="MobiDB-lite"/>
    </source>
</evidence>
<feature type="region of interest" description="Disordered" evidence="1">
    <location>
        <begin position="84"/>
        <end position="167"/>
    </location>
</feature>
<evidence type="ECO:0000313" key="2">
    <source>
        <dbReference type="EMBL" id="KAL2038990.1"/>
    </source>
</evidence>
<feature type="region of interest" description="Disordered" evidence="1">
    <location>
        <begin position="592"/>
        <end position="623"/>
    </location>
</feature>
<dbReference type="EMBL" id="JBEFKJ010000028">
    <property type="protein sequence ID" value="KAL2038990.1"/>
    <property type="molecule type" value="Genomic_DNA"/>
</dbReference>
<proteinExistence type="predicted"/>
<dbReference type="CDD" id="cd00303">
    <property type="entry name" value="retropepsin_like"/>
    <property type="match status" value="2"/>
</dbReference>
<gene>
    <name evidence="2" type="ORF">N7G274_008330</name>
</gene>